<accession>A0A540LRW3</accession>
<evidence type="ECO:0000256" key="3">
    <source>
        <dbReference type="ARBA" id="ARBA00023125"/>
    </source>
</evidence>
<dbReference type="InterPro" id="IPR036879">
    <property type="entry name" value="TF_MADSbox_sf"/>
</dbReference>
<organism evidence="7 8">
    <name type="scientific">Malus baccata</name>
    <name type="common">Siberian crab apple</name>
    <name type="synonym">Pyrus baccata</name>
    <dbReference type="NCBI Taxonomy" id="106549"/>
    <lineage>
        <taxon>Eukaryota</taxon>
        <taxon>Viridiplantae</taxon>
        <taxon>Streptophyta</taxon>
        <taxon>Embryophyta</taxon>
        <taxon>Tracheophyta</taxon>
        <taxon>Spermatophyta</taxon>
        <taxon>Magnoliopsida</taxon>
        <taxon>eudicotyledons</taxon>
        <taxon>Gunneridae</taxon>
        <taxon>Pentapetalae</taxon>
        <taxon>rosids</taxon>
        <taxon>fabids</taxon>
        <taxon>Rosales</taxon>
        <taxon>Rosaceae</taxon>
        <taxon>Amygdaloideae</taxon>
        <taxon>Maleae</taxon>
        <taxon>Malus</taxon>
    </lineage>
</organism>
<evidence type="ECO:0000259" key="6">
    <source>
        <dbReference type="PROSITE" id="PS50066"/>
    </source>
</evidence>
<dbReference type="GO" id="GO:0000981">
    <property type="term" value="F:DNA-binding transcription factor activity, RNA polymerase II-specific"/>
    <property type="evidence" value="ECO:0007669"/>
    <property type="project" value="InterPro"/>
</dbReference>
<keyword evidence="5" id="KW-0539">Nucleus</keyword>
<dbReference type="SUPFAM" id="SSF55455">
    <property type="entry name" value="SRF-like"/>
    <property type="match status" value="1"/>
</dbReference>
<keyword evidence="3" id="KW-0238">DNA-binding</keyword>
<dbReference type="CDD" id="cd00266">
    <property type="entry name" value="MADS_SRF_like"/>
    <property type="match status" value="1"/>
</dbReference>
<dbReference type="SMART" id="SM00432">
    <property type="entry name" value="MADS"/>
    <property type="match status" value="1"/>
</dbReference>
<evidence type="ECO:0000256" key="4">
    <source>
        <dbReference type="ARBA" id="ARBA00023163"/>
    </source>
</evidence>
<dbReference type="PROSITE" id="PS50066">
    <property type="entry name" value="MADS_BOX_2"/>
    <property type="match status" value="1"/>
</dbReference>
<dbReference type="GO" id="GO:0000987">
    <property type="term" value="F:cis-regulatory region sequence-specific DNA binding"/>
    <property type="evidence" value="ECO:0007669"/>
    <property type="project" value="InterPro"/>
</dbReference>
<dbReference type="GO" id="GO:0045944">
    <property type="term" value="P:positive regulation of transcription by RNA polymerase II"/>
    <property type="evidence" value="ECO:0007669"/>
    <property type="project" value="InterPro"/>
</dbReference>
<comment type="subcellular location">
    <subcellularLocation>
        <location evidence="1">Nucleus</location>
    </subcellularLocation>
</comment>
<dbReference type="Proteomes" id="UP000315295">
    <property type="component" value="Unassembled WGS sequence"/>
</dbReference>
<dbReference type="InterPro" id="IPR033897">
    <property type="entry name" value="SRF-like_MADS-box"/>
</dbReference>
<evidence type="ECO:0000313" key="7">
    <source>
        <dbReference type="EMBL" id="TQD89168.1"/>
    </source>
</evidence>
<comment type="caution">
    <text evidence="7">The sequence shown here is derived from an EMBL/GenBank/DDBJ whole genome shotgun (WGS) entry which is preliminary data.</text>
</comment>
<dbReference type="GO" id="GO:0046983">
    <property type="term" value="F:protein dimerization activity"/>
    <property type="evidence" value="ECO:0007669"/>
    <property type="project" value="InterPro"/>
</dbReference>
<dbReference type="Pfam" id="PF00319">
    <property type="entry name" value="SRF-TF"/>
    <property type="match status" value="1"/>
</dbReference>
<feature type="domain" description="MADS-box" evidence="6">
    <location>
        <begin position="1"/>
        <end position="51"/>
    </location>
</feature>
<keyword evidence="4" id="KW-0804">Transcription</keyword>
<dbReference type="GO" id="GO:0005634">
    <property type="term" value="C:nucleus"/>
    <property type="evidence" value="ECO:0007669"/>
    <property type="project" value="UniProtKB-SubCell"/>
</dbReference>
<evidence type="ECO:0000256" key="1">
    <source>
        <dbReference type="ARBA" id="ARBA00004123"/>
    </source>
</evidence>
<dbReference type="PRINTS" id="PR00404">
    <property type="entry name" value="MADSDOMAIN"/>
</dbReference>
<dbReference type="InterPro" id="IPR002100">
    <property type="entry name" value="TF_MADSbox"/>
</dbReference>
<evidence type="ECO:0000313" key="8">
    <source>
        <dbReference type="Proteomes" id="UP000315295"/>
    </source>
</evidence>
<sequence length="370" mass="42911">MGRGRLNMELITNERARKATFQKRTKGILKKAGEISTLCDLDVCMIIYGPKQAGRNPELHTWPRNPSEVNRIINKYKASTTCKPAKKTFNLSDLLMDRKTKVHVDTYRARKEMYEAKYPTWDERIENFSENELELLLNALDAKLEAGKRTLLHKRNRPAEHQYICSSTQRQPCNYYKPDQNDNNVEDKNPMTSYSWNRGNMDMVEILQPFPVSSFDHHQQQQHPSDQMLRFDNSNEYVNSVLAPNNNPGPLAMWMLMESKYNYSSLQLTGGASGSNSQLPFEGRHHSNFNNPMMIQSTVENMNMNMMRQEYYSARLMQQPAVPYLQYPVLPASVSSSHQVHQVQASHQVVRDDDQYEDISQYLVMNNKMA</sequence>
<evidence type="ECO:0000256" key="5">
    <source>
        <dbReference type="ARBA" id="ARBA00023242"/>
    </source>
</evidence>
<proteinExistence type="predicted"/>
<keyword evidence="8" id="KW-1185">Reference proteome</keyword>
<dbReference type="STRING" id="106549.A0A540LRW3"/>
<keyword evidence="2" id="KW-0805">Transcription regulation</keyword>
<dbReference type="AlphaFoldDB" id="A0A540LRW3"/>
<protein>
    <recommendedName>
        <fullName evidence="6">MADS-box domain-containing protein</fullName>
    </recommendedName>
</protein>
<dbReference type="InterPro" id="IPR050142">
    <property type="entry name" value="MADS-box/MEF2_TF"/>
</dbReference>
<dbReference type="EMBL" id="VIEB01000489">
    <property type="protein sequence ID" value="TQD89168.1"/>
    <property type="molecule type" value="Genomic_DNA"/>
</dbReference>
<gene>
    <name evidence="7" type="ORF">C1H46_025290</name>
</gene>
<dbReference type="PANTHER" id="PTHR48019">
    <property type="entry name" value="SERUM RESPONSE FACTOR HOMOLOG"/>
    <property type="match status" value="1"/>
</dbReference>
<reference evidence="7 8" key="1">
    <citation type="journal article" date="2019" name="G3 (Bethesda)">
        <title>Sequencing of a Wild Apple (Malus baccata) Genome Unravels the Differences Between Cultivated and Wild Apple Species Regarding Disease Resistance and Cold Tolerance.</title>
        <authorList>
            <person name="Chen X."/>
        </authorList>
    </citation>
    <scope>NUCLEOTIDE SEQUENCE [LARGE SCALE GENOMIC DNA]</scope>
    <source>
        <strain evidence="8">cv. Shandingzi</strain>
        <tissue evidence="7">Leaves</tissue>
    </source>
</reference>
<name>A0A540LRW3_MALBA</name>
<dbReference type="Gene3D" id="3.40.1810.10">
    <property type="entry name" value="Transcription factor, MADS-box"/>
    <property type="match status" value="1"/>
</dbReference>
<evidence type="ECO:0000256" key="2">
    <source>
        <dbReference type="ARBA" id="ARBA00023015"/>
    </source>
</evidence>